<comment type="caution">
    <text evidence="4">The sequence shown here is derived from an EMBL/GenBank/DDBJ whole genome shotgun (WGS) entry which is preliminary data.</text>
</comment>
<reference evidence="4 5" key="1">
    <citation type="submission" date="2018-12" db="EMBL/GenBank/DDBJ databases">
        <title>Glycomyces sp. YIM 121974 draft genome.</title>
        <authorList>
            <person name="Li Q."/>
        </authorList>
    </citation>
    <scope>NUCLEOTIDE SEQUENCE [LARGE SCALE GENOMIC DNA]</scope>
    <source>
        <strain evidence="4 5">YIM 121974</strain>
    </source>
</reference>
<evidence type="ECO:0000256" key="1">
    <source>
        <dbReference type="ARBA" id="ARBA00006096"/>
    </source>
</evidence>
<evidence type="ECO:0000256" key="2">
    <source>
        <dbReference type="ARBA" id="ARBA00022801"/>
    </source>
</evidence>
<keyword evidence="5" id="KW-1185">Reference proteome</keyword>
<accession>A0A426US53</accession>
<dbReference type="EMBL" id="RSEB01000008">
    <property type="protein sequence ID" value="RRR96093.1"/>
    <property type="molecule type" value="Genomic_DNA"/>
</dbReference>
<dbReference type="AlphaFoldDB" id="A0A426US53"/>
<dbReference type="SUPFAM" id="SSF56601">
    <property type="entry name" value="beta-lactamase/transpeptidase-like"/>
    <property type="match status" value="1"/>
</dbReference>
<dbReference type="InterPro" id="IPR012338">
    <property type="entry name" value="Beta-lactam/transpept-like"/>
</dbReference>
<dbReference type="RefSeq" id="WP_125250020.1">
    <property type="nucleotide sequence ID" value="NZ_RSEB01000008.1"/>
</dbReference>
<gene>
    <name evidence="4" type="primary">dacB</name>
    <name evidence="4" type="ORF">EIW28_22800</name>
</gene>
<dbReference type="Pfam" id="PF02113">
    <property type="entry name" value="Peptidase_S13"/>
    <property type="match status" value="1"/>
</dbReference>
<dbReference type="OrthoDB" id="9802627at2"/>
<evidence type="ECO:0000313" key="5">
    <source>
        <dbReference type="Proteomes" id="UP000277256"/>
    </source>
</evidence>
<proteinExistence type="inferred from homology"/>
<protein>
    <submittedName>
        <fullName evidence="4">D-alanyl-D-alanine carboxypeptidase/D-alanyl-D-alanine-endopeptidase</fullName>
        <ecNumber evidence="4">3.4.16.4</ecNumber>
    </submittedName>
</protein>
<evidence type="ECO:0000313" key="4">
    <source>
        <dbReference type="EMBL" id="RRR96093.1"/>
    </source>
</evidence>
<dbReference type="Gene3D" id="3.40.710.10">
    <property type="entry name" value="DD-peptidase/beta-lactamase superfamily"/>
    <property type="match status" value="2"/>
</dbReference>
<dbReference type="PANTHER" id="PTHR30023">
    <property type="entry name" value="D-ALANYL-D-ALANINE CARBOXYPEPTIDASE"/>
    <property type="match status" value="1"/>
</dbReference>
<dbReference type="EC" id="3.4.16.4" evidence="4"/>
<dbReference type="InterPro" id="IPR000667">
    <property type="entry name" value="Peptidase_S13"/>
</dbReference>
<comment type="similarity">
    <text evidence="1">Belongs to the peptidase S13 family.</text>
</comment>
<evidence type="ECO:0000256" key="3">
    <source>
        <dbReference type="SAM" id="SignalP"/>
    </source>
</evidence>
<dbReference type="GO" id="GO:0009002">
    <property type="term" value="F:serine-type D-Ala-D-Ala carboxypeptidase activity"/>
    <property type="evidence" value="ECO:0007669"/>
    <property type="project" value="UniProtKB-EC"/>
</dbReference>
<dbReference type="GO" id="GO:0006508">
    <property type="term" value="P:proteolysis"/>
    <property type="evidence" value="ECO:0007669"/>
    <property type="project" value="InterPro"/>
</dbReference>
<organism evidence="4 5">
    <name type="scientific">Glycomyces terrestris</name>
    <dbReference type="NCBI Taxonomy" id="2493553"/>
    <lineage>
        <taxon>Bacteria</taxon>
        <taxon>Bacillati</taxon>
        <taxon>Actinomycetota</taxon>
        <taxon>Actinomycetes</taxon>
        <taxon>Glycomycetales</taxon>
        <taxon>Glycomycetaceae</taxon>
        <taxon>Glycomyces</taxon>
    </lineage>
</organism>
<feature type="chain" id="PRO_5019350564" evidence="3">
    <location>
        <begin position="30"/>
        <end position="522"/>
    </location>
</feature>
<dbReference type="Gene3D" id="3.50.80.20">
    <property type="entry name" value="D-Ala-D-Ala carboxypeptidase C, peptidase S13"/>
    <property type="match status" value="1"/>
</dbReference>
<dbReference type="NCBIfam" id="TIGR00666">
    <property type="entry name" value="PBP4"/>
    <property type="match status" value="1"/>
</dbReference>
<dbReference type="Proteomes" id="UP000277256">
    <property type="component" value="Unassembled WGS sequence"/>
</dbReference>
<dbReference type="GO" id="GO:0000270">
    <property type="term" value="P:peptidoglycan metabolic process"/>
    <property type="evidence" value="ECO:0007669"/>
    <property type="project" value="TreeGrafter"/>
</dbReference>
<keyword evidence="4" id="KW-0121">Carboxypeptidase</keyword>
<feature type="signal peptide" evidence="3">
    <location>
        <begin position="1"/>
        <end position="29"/>
    </location>
</feature>
<name>A0A426US53_9ACTN</name>
<keyword evidence="4" id="KW-0645">Protease</keyword>
<keyword evidence="3" id="KW-0732">Signal</keyword>
<dbReference type="PRINTS" id="PR00922">
    <property type="entry name" value="DADACBPTASE3"/>
</dbReference>
<sequence>MKKRTLISSAVAVTAAGAITFAGTVVAQAQETGNEALAAAIDAILQDPKVIDSQASIVVRDAATGEVIYDHHGNQRAITASSLKLTTLAGAFETLGEDYTFTTDVVGDRPVDGVVAGDLYLRGDGDPSMLAEDYQALAADLAAAGVSTVDGDLVLDDTAFDAVRHGDEWAWGDLQYGYAAEVSALTVGSGTDHLSGSVRVFVKPGATAGSPAVVTTVPATDYVTIVNTATTGTSTNVSINRDEHSNTIRVSGTVKSGTTGTFGTRAVIDPTGLVGDVFASALEAEGITLTGDVRLHEATPQGGETLASHASAPLSSLAVDLMKPSNNLYGEALFKAVGLANTGQGTYASGKAGVYAAIEEYGVNTGPIRQVDGSGLSRWDMLTPDSLTDLLIGAQSAPWFAAYEASLPVACVDGTLASRMCGTEAAGNVRAKTGSLTSVSSLVGYATDADGREVVFAILLNDYLTSNIKGIEDQIAVAIATHGADTTESQIAAFAEEAEEIAEPAAEQPADRECTWYEPSIC</sequence>
<dbReference type="PANTHER" id="PTHR30023:SF0">
    <property type="entry name" value="PENICILLIN-SENSITIVE CARBOXYPEPTIDASE A"/>
    <property type="match status" value="1"/>
</dbReference>
<keyword evidence="2 4" id="KW-0378">Hydrolase</keyword>